<evidence type="ECO:0000313" key="2">
    <source>
        <dbReference type="Proteomes" id="UP000315400"/>
    </source>
</evidence>
<comment type="caution">
    <text evidence="1">The sequence shown here is derived from an EMBL/GenBank/DDBJ whole genome shotgun (WGS) entry which is preliminary data.</text>
</comment>
<reference evidence="1 2" key="1">
    <citation type="submission" date="2019-06" db="EMBL/GenBank/DDBJ databases">
        <title>Metagenome assembled Genome of Spiribacter salinus SL48-SHIP from the microbial mat of Salt Lake 48 (Novosibirsk region, Russia).</title>
        <authorList>
            <person name="Shipova A."/>
            <person name="Rozanov A.S."/>
            <person name="Bryanskaya A.V."/>
            <person name="Peltek S.E."/>
        </authorList>
    </citation>
    <scope>NUCLEOTIDE SEQUENCE [LARGE SCALE GENOMIC DNA]</scope>
    <source>
        <strain evidence="1">SL48-SHIP-2</strain>
    </source>
</reference>
<dbReference type="AlphaFoldDB" id="A0A540V0I2"/>
<protein>
    <submittedName>
        <fullName evidence="1">Uncharacterized protein</fullName>
    </submittedName>
</protein>
<accession>A0A540V0I2</accession>
<evidence type="ECO:0000313" key="1">
    <source>
        <dbReference type="EMBL" id="TQE90228.1"/>
    </source>
</evidence>
<gene>
    <name evidence="1" type="ORF">FKY71_20480</name>
</gene>
<dbReference type="Proteomes" id="UP000315400">
    <property type="component" value="Unassembled WGS sequence"/>
</dbReference>
<organism evidence="1 2">
    <name type="scientific">Spiribacter salinus</name>
    <dbReference type="NCBI Taxonomy" id="1335746"/>
    <lineage>
        <taxon>Bacteria</taxon>
        <taxon>Pseudomonadati</taxon>
        <taxon>Pseudomonadota</taxon>
        <taxon>Gammaproteobacteria</taxon>
        <taxon>Chromatiales</taxon>
        <taxon>Ectothiorhodospiraceae</taxon>
        <taxon>Spiribacter</taxon>
    </lineage>
</organism>
<sequence length="172" mass="19652">MIIATEAGELWSFRDFCRSEHVRPVPPSAYGTNQAMDNQRAHKEARRWVTYVRVETMPWRISIAPDGRVSFLAPCEELKRTELYVDSRYNTRAGVMALGRLLGVLLAVLRRPGPASLSEVSFDPESPGLGMVFRHMAKNPHVLEAFQREGLYLVGLSDEAIRFRRYSRQDDN</sequence>
<proteinExistence type="predicted"/>
<dbReference type="EMBL" id="VIFK01000729">
    <property type="protein sequence ID" value="TQE90228.1"/>
    <property type="molecule type" value="Genomic_DNA"/>
</dbReference>
<name>A0A540V0I2_9GAMM</name>
<feature type="non-terminal residue" evidence="1">
    <location>
        <position position="172"/>
    </location>
</feature>